<evidence type="ECO:0000313" key="2">
    <source>
        <dbReference type="Proteomes" id="UP001470230"/>
    </source>
</evidence>
<reference evidence="1 2" key="1">
    <citation type="submission" date="2024-04" db="EMBL/GenBank/DDBJ databases">
        <title>Tritrichomonas musculus Genome.</title>
        <authorList>
            <person name="Alves-Ferreira E."/>
            <person name="Grigg M."/>
            <person name="Lorenzi H."/>
            <person name="Galac M."/>
        </authorList>
    </citation>
    <scope>NUCLEOTIDE SEQUENCE [LARGE SCALE GENOMIC DNA]</scope>
    <source>
        <strain evidence="1 2">EAF2021</strain>
    </source>
</reference>
<evidence type="ECO:0000313" key="1">
    <source>
        <dbReference type="EMBL" id="KAK8882912.1"/>
    </source>
</evidence>
<protein>
    <submittedName>
        <fullName evidence="1">Uncharacterized protein</fullName>
    </submittedName>
</protein>
<comment type="caution">
    <text evidence="1">The sequence shown here is derived from an EMBL/GenBank/DDBJ whole genome shotgun (WGS) entry which is preliminary data.</text>
</comment>
<proteinExistence type="predicted"/>
<gene>
    <name evidence="1" type="ORF">M9Y10_045557</name>
</gene>
<dbReference type="EMBL" id="JAPFFF010000009">
    <property type="protein sequence ID" value="KAK8882912.1"/>
    <property type="molecule type" value="Genomic_DNA"/>
</dbReference>
<dbReference type="Proteomes" id="UP001470230">
    <property type="component" value="Unassembled WGS sequence"/>
</dbReference>
<keyword evidence="2" id="KW-1185">Reference proteome</keyword>
<organism evidence="1 2">
    <name type="scientific">Tritrichomonas musculus</name>
    <dbReference type="NCBI Taxonomy" id="1915356"/>
    <lineage>
        <taxon>Eukaryota</taxon>
        <taxon>Metamonada</taxon>
        <taxon>Parabasalia</taxon>
        <taxon>Tritrichomonadida</taxon>
        <taxon>Tritrichomonadidae</taxon>
        <taxon>Tritrichomonas</taxon>
    </lineage>
</organism>
<name>A0ABR2JW02_9EUKA</name>
<sequence length="136" mass="16383">MNISKLDQSLSHMKELLGILNDKVREEIIIKLTFLNDELNNQQFNENSHIIEQKRIQDRMNDFDIKESRAYKEFERRGWNKLPQTVLKSIAQVIEEQAKISLDRESKRRRTILIKWFDDHFDLISPFLNRINLVDE</sequence>
<accession>A0ABR2JW02</accession>